<organism evidence="2">
    <name type="scientific">viral metagenome</name>
    <dbReference type="NCBI Taxonomy" id="1070528"/>
    <lineage>
        <taxon>unclassified sequences</taxon>
        <taxon>metagenomes</taxon>
        <taxon>organismal metagenomes</taxon>
    </lineage>
</organism>
<dbReference type="EMBL" id="MN738839">
    <property type="protein sequence ID" value="QHT39178.1"/>
    <property type="molecule type" value="Genomic_DNA"/>
</dbReference>
<dbReference type="SUPFAM" id="SSF53335">
    <property type="entry name" value="S-adenosyl-L-methionine-dependent methyltransferases"/>
    <property type="match status" value="1"/>
</dbReference>
<reference evidence="2" key="1">
    <citation type="journal article" date="2020" name="Nature">
        <title>Giant virus diversity and host interactions through global metagenomics.</title>
        <authorList>
            <person name="Schulz F."/>
            <person name="Roux S."/>
            <person name="Paez-Espino D."/>
            <person name="Jungbluth S."/>
            <person name="Walsh D.A."/>
            <person name="Denef V.J."/>
            <person name="McMahon K.D."/>
            <person name="Konstantinidis K.T."/>
            <person name="Eloe-Fadrosh E.A."/>
            <person name="Kyrpides N.C."/>
            <person name="Woyke T."/>
        </authorList>
    </citation>
    <scope>NUCLEOTIDE SEQUENCE</scope>
    <source>
        <strain evidence="2">GVMAG-S-ERX556126-94</strain>
    </source>
</reference>
<dbReference type="Gene3D" id="3.40.50.12760">
    <property type="match status" value="1"/>
</dbReference>
<dbReference type="InterPro" id="IPR029063">
    <property type="entry name" value="SAM-dependent_MTases_sf"/>
</dbReference>
<dbReference type="PANTHER" id="PTHR16121:SF0">
    <property type="entry name" value="CAP-SPECIFIC MRNA (NUCLEOSIDE-2'-O-)-METHYLTRANSFERASE 1"/>
    <property type="match status" value="1"/>
</dbReference>
<dbReference type="GO" id="GO:0005634">
    <property type="term" value="C:nucleus"/>
    <property type="evidence" value="ECO:0007669"/>
    <property type="project" value="UniProtKB-ARBA"/>
</dbReference>
<dbReference type="GO" id="GO:0004483">
    <property type="term" value="F:methyltransferase cap1 activity"/>
    <property type="evidence" value="ECO:0007669"/>
    <property type="project" value="TreeGrafter"/>
</dbReference>
<dbReference type="InterPro" id="IPR002877">
    <property type="entry name" value="RNA_MeTrfase_FtsJ_dom"/>
</dbReference>
<evidence type="ECO:0000313" key="2">
    <source>
        <dbReference type="EMBL" id="QHT39178.1"/>
    </source>
</evidence>
<evidence type="ECO:0000259" key="1">
    <source>
        <dbReference type="Pfam" id="PF01728"/>
    </source>
</evidence>
<dbReference type="PANTHER" id="PTHR16121">
    <property type="entry name" value="CAP-SPECIFIC MRNA (NUCLEOSIDE-2'-O-)-METHYLTRANSFERASE 1-RELATED"/>
    <property type="match status" value="1"/>
</dbReference>
<feature type="domain" description="Ribosomal RNA methyltransferase FtsJ" evidence="1">
    <location>
        <begin position="73"/>
        <end position="269"/>
    </location>
</feature>
<protein>
    <recommendedName>
        <fullName evidence="1">Ribosomal RNA methyltransferase FtsJ domain-containing protein</fullName>
    </recommendedName>
</protein>
<dbReference type="GO" id="GO:0032259">
    <property type="term" value="P:methylation"/>
    <property type="evidence" value="ECO:0007669"/>
    <property type="project" value="InterPro"/>
</dbReference>
<dbReference type="InterPro" id="IPR050851">
    <property type="entry name" value="mRNA_Cap_2O-Ribose_MeTrfase"/>
</dbReference>
<dbReference type="AlphaFoldDB" id="A0A6C0FBW8"/>
<proteinExistence type="predicted"/>
<sequence>MKFLFKNTNLDNNLVYLKDEKIQTELCERLNNTKTLIDDFPKEWELVKKNIHDYEYIYTSNYRNNISKLSPISRSYFKFTEIYYDYNILNNKLNNKIVCLAEAPGGFIQAITHLLSSDKTIKIYGNSLQSEIKSVPKWNTRLINNEKISFYNGINDDGDLYDFKNVLSLIKKYGRESVDLVTGDGGFDYSFDYSKQEINSYKLIYSEIFIALNVQKKGGNFVCKIFDIFHKETILLLSVLIRSYNSVYIHKPCVSRNSNSEKYIICKNYKGYNSDIINILCRGFGKHFDIPISKDLLDEMMNVNKLYCNNQIKKIQEGIELIRSKCFNSEPSENQIKLSYEWCKRYKIKMNDRCKYLKKHNFPLVG</sequence>
<accession>A0A6C0FBW8</accession>
<dbReference type="GO" id="GO:0006370">
    <property type="term" value="P:7-methylguanosine mRNA capping"/>
    <property type="evidence" value="ECO:0007669"/>
    <property type="project" value="TreeGrafter"/>
</dbReference>
<name>A0A6C0FBW8_9ZZZZ</name>
<dbReference type="GO" id="GO:0005737">
    <property type="term" value="C:cytoplasm"/>
    <property type="evidence" value="ECO:0007669"/>
    <property type="project" value="TreeGrafter"/>
</dbReference>
<dbReference type="Pfam" id="PF01728">
    <property type="entry name" value="FtsJ"/>
    <property type="match status" value="1"/>
</dbReference>